<name>A0ABS5W1I9_9SPHN</name>
<evidence type="ECO:0000256" key="2">
    <source>
        <dbReference type="ARBA" id="ARBA00022475"/>
    </source>
</evidence>
<gene>
    <name evidence="11" type="ORF">KK137_04645</name>
</gene>
<reference evidence="11 12" key="1">
    <citation type="submission" date="2021-05" db="EMBL/GenBank/DDBJ databases">
        <title>Croceibacterium sp. LX-88 genome sequence.</title>
        <authorList>
            <person name="Luo X."/>
        </authorList>
    </citation>
    <scope>NUCLEOTIDE SEQUENCE [LARGE SCALE GENOMIC DNA]</scope>
    <source>
        <strain evidence="11 12">LX-88</strain>
    </source>
</reference>
<evidence type="ECO:0000256" key="3">
    <source>
        <dbReference type="ARBA" id="ARBA00022692"/>
    </source>
</evidence>
<keyword evidence="12" id="KW-1185">Reference proteome</keyword>
<keyword evidence="8" id="KW-0697">Rotamase</keyword>
<dbReference type="EMBL" id="JAHFVK010000001">
    <property type="protein sequence ID" value="MBT2133616.1"/>
    <property type="molecule type" value="Genomic_DNA"/>
</dbReference>
<evidence type="ECO:0000256" key="6">
    <source>
        <dbReference type="ARBA" id="ARBA00023186"/>
    </source>
</evidence>
<dbReference type="PANTHER" id="PTHR47529:SF1">
    <property type="entry name" value="PERIPLASMIC CHAPERONE PPID"/>
    <property type="match status" value="1"/>
</dbReference>
<dbReference type="Pfam" id="PF13145">
    <property type="entry name" value="Rotamase_2"/>
    <property type="match status" value="1"/>
</dbReference>
<dbReference type="InterPro" id="IPR027304">
    <property type="entry name" value="Trigger_fact/SurA_dom_sf"/>
</dbReference>
<dbReference type="InterPro" id="IPR052029">
    <property type="entry name" value="PpiD_chaperone"/>
</dbReference>
<dbReference type="PANTHER" id="PTHR47529">
    <property type="entry name" value="PEPTIDYL-PROLYL CIS-TRANS ISOMERASE D"/>
    <property type="match status" value="1"/>
</dbReference>
<dbReference type="SUPFAM" id="SSF109998">
    <property type="entry name" value="Triger factor/SurA peptide-binding domain-like"/>
    <property type="match status" value="1"/>
</dbReference>
<accession>A0ABS5W1I9</accession>
<keyword evidence="2" id="KW-1003">Cell membrane</keyword>
<evidence type="ECO:0000256" key="7">
    <source>
        <dbReference type="ARBA" id="ARBA00038408"/>
    </source>
</evidence>
<evidence type="ECO:0000259" key="10">
    <source>
        <dbReference type="PROSITE" id="PS50198"/>
    </source>
</evidence>
<organism evidence="11 12">
    <name type="scientific">Croceibacterium selenioxidans</name>
    <dbReference type="NCBI Taxonomy" id="2838833"/>
    <lineage>
        <taxon>Bacteria</taxon>
        <taxon>Pseudomonadati</taxon>
        <taxon>Pseudomonadota</taxon>
        <taxon>Alphaproteobacteria</taxon>
        <taxon>Sphingomonadales</taxon>
        <taxon>Erythrobacteraceae</taxon>
        <taxon>Croceibacterium</taxon>
    </lineage>
</organism>
<sequence>MLQFFRNFFKSKIGVVVTLGFLALIALAFASSDVANTSVFGGVSGGDRVAVVGGQRINSADLKENLTAALERERQQQPTLTMQTFLSAGGLEATLKQLLQRTALAVFGEKHGMRAGDRLVDSQIVQIPAFQGAGGTFDENAFRAAIAQQGLSESMVRHDLGMGLLARQLITPITFSPVMPHSAVQQYASLLRERRHGTVALIPSAAFAPQGDPTDAQLQTFYGENRNNFVRPERRVIRYATFGEEALGARPAPTEAQIAARFKRDQAKFAPTERRTFTQVIVPTQAAANALVAEVQGGKPLDAAARAKGLATASIGPSTRAEFAASASPAVAQSAFATERGALAAPARGGLGWYVLRVDQIDHVAGRTLEQARAEITAELAEEQRRAAFLEKTASIEEELEGGRSLGEVAQELNLTLSTTPPATADGRLYGKPTETLPQALAPVLKVAFDMEEGQPQLAEIAPGQTFLIYEVSEITPSATAPLAEIKSDVIALWRRDEGSKAAKAASERVLQRLAQGTDLAAAVAAEKRAIPAPQPLNIDRQEMARIGNVPSSLALFFSMAAGTVKKLEAPQNEGWFIVKLDKIEAGAVPANDPILVQTLNQLGRITAEEYVEQFVNAAQDDVGVERNQTAIDAVVASLTGTQVD</sequence>
<evidence type="ECO:0000256" key="1">
    <source>
        <dbReference type="ARBA" id="ARBA00004401"/>
    </source>
</evidence>
<dbReference type="Pfam" id="PF13624">
    <property type="entry name" value="SurA_N_3"/>
    <property type="match status" value="1"/>
</dbReference>
<comment type="caution">
    <text evidence="11">The sequence shown here is derived from an EMBL/GenBank/DDBJ whole genome shotgun (WGS) entry which is preliminary data.</text>
</comment>
<evidence type="ECO:0000256" key="4">
    <source>
        <dbReference type="ARBA" id="ARBA00022989"/>
    </source>
</evidence>
<comment type="similarity">
    <text evidence="7">Belongs to the PpiD chaperone family.</text>
</comment>
<keyword evidence="8 11" id="KW-0413">Isomerase</keyword>
<evidence type="ECO:0000256" key="9">
    <source>
        <dbReference type="SAM" id="Coils"/>
    </source>
</evidence>
<dbReference type="PROSITE" id="PS50198">
    <property type="entry name" value="PPIC_PPIASE_2"/>
    <property type="match status" value="1"/>
</dbReference>
<keyword evidence="4" id="KW-1133">Transmembrane helix</keyword>
<feature type="coiled-coil region" evidence="9">
    <location>
        <begin position="366"/>
        <end position="400"/>
    </location>
</feature>
<evidence type="ECO:0000256" key="8">
    <source>
        <dbReference type="PROSITE-ProRule" id="PRU00278"/>
    </source>
</evidence>
<dbReference type="InterPro" id="IPR000297">
    <property type="entry name" value="PPIase_PpiC"/>
</dbReference>
<comment type="subcellular location">
    <subcellularLocation>
        <location evidence="1">Cell membrane</location>
        <topology evidence="1">Single-pass type II membrane protein</topology>
    </subcellularLocation>
</comment>
<proteinExistence type="inferred from homology"/>
<dbReference type="Gene3D" id="1.10.4030.10">
    <property type="entry name" value="Porin chaperone SurA, peptide-binding domain"/>
    <property type="match status" value="1"/>
</dbReference>
<dbReference type="GO" id="GO:0016853">
    <property type="term" value="F:isomerase activity"/>
    <property type="evidence" value="ECO:0007669"/>
    <property type="project" value="UniProtKB-KW"/>
</dbReference>
<evidence type="ECO:0000313" key="11">
    <source>
        <dbReference type="EMBL" id="MBT2133616.1"/>
    </source>
</evidence>
<protein>
    <submittedName>
        <fullName evidence="11">Peptidyl-prolyl cis-trans isomerase</fullName>
    </submittedName>
</protein>
<keyword evidence="3" id="KW-0812">Transmembrane</keyword>
<dbReference type="Proteomes" id="UP000811255">
    <property type="component" value="Unassembled WGS sequence"/>
</dbReference>
<keyword evidence="5" id="KW-0472">Membrane</keyword>
<evidence type="ECO:0000256" key="5">
    <source>
        <dbReference type="ARBA" id="ARBA00023136"/>
    </source>
</evidence>
<feature type="domain" description="PpiC" evidence="10">
    <location>
        <begin position="272"/>
        <end position="360"/>
    </location>
</feature>
<keyword evidence="6" id="KW-0143">Chaperone</keyword>
<evidence type="ECO:0000313" key="12">
    <source>
        <dbReference type="Proteomes" id="UP000811255"/>
    </source>
</evidence>
<keyword evidence="9" id="KW-0175">Coiled coil</keyword>
<dbReference type="RefSeq" id="WP_214534905.1">
    <property type="nucleotide sequence ID" value="NZ_JAHFVK010000001.1"/>
</dbReference>